<dbReference type="PRINTS" id="PR00069">
    <property type="entry name" value="ALDKETRDTASE"/>
</dbReference>
<dbReference type="PANTHER" id="PTHR43827:SF3">
    <property type="entry name" value="NADP-DEPENDENT OXIDOREDUCTASE DOMAIN-CONTAINING PROTEIN"/>
    <property type="match status" value="1"/>
</dbReference>
<dbReference type="AlphaFoldDB" id="A0A0P4VV60"/>
<sequence>MAEREREEHLKAEDKEATSYTRSKRRSYRWKSRKKEVETVYVWFPTLGVNIIKNHKNLVRQLKELRQAGVQHIQVPLSDQLSATVLQLVCDFFKKKKCGMKFFISASVVVPEEPAVLVQRLEELYLYLGQRPVDLLLLENPVGLRGSNYTQIYNKNEDGTWPPVRRLFQRGSDGQLVIPPNIMQNLSTVWRLLETEVIKRGLAVHLGLRNFTLIQIQELLNVVKLKPIIVQAELNLYFRQKKLRSFCSNNNITVCAIYPFGSPYTDSSRNLPVLTQHRSVRSIAHKLDTSPKAVLLRYLLVYDIPVVIDNSMARGAAHLFQTVYEIKLEEKHMEKLSAVQQSQPKRVLTEFELWQKKFPLWPFYIENEEREEEEEECTTKKTGAERIHKHRKQTGMAGLLFTTEDIHKKGKVNVKE</sequence>
<dbReference type="InterPro" id="IPR036812">
    <property type="entry name" value="NAD(P)_OxRdtase_dom_sf"/>
</dbReference>
<reference evidence="6" key="1">
    <citation type="submission" date="2015-09" db="EMBL/GenBank/DDBJ databases">
        <title>Scylla olivacea transcriptome.</title>
        <authorList>
            <person name="Ikhwanuddin M."/>
        </authorList>
    </citation>
    <scope>NUCLEOTIDE SEQUENCE</scope>
</reference>
<dbReference type="EMBL" id="GDRN01093783">
    <property type="protein sequence ID" value="JAI59819.1"/>
    <property type="molecule type" value="Transcribed_RNA"/>
</dbReference>
<evidence type="ECO:0000256" key="2">
    <source>
        <dbReference type="ARBA" id="ARBA00022857"/>
    </source>
</evidence>
<evidence type="ECO:0000256" key="4">
    <source>
        <dbReference type="SAM" id="MobiDB-lite"/>
    </source>
</evidence>
<proteinExistence type="inferred from homology"/>
<keyword evidence="3" id="KW-0560">Oxidoreductase</keyword>
<dbReference type="PANTHER" id="PTHR43827">
    <property type="entry name" value="2,5-DIKETO-D-GLUCONIC ACID REDUCTASE"/>
    <property type="match status" value="1"/>
</dbReference>
<dbReference type="Gene3D" id="3.20.20.100">
    <property type="entry name" value="NADP-dependent oxidoreductase domain"/>
    <property type="match status" value="1"/>
</dbReference>
<feature type="region of interest" description="Disordered" evidence="4">
    <location>
        <begin position="372"/>
        <end position="391"/>
    </location>
</feature>
<organism evidence="6">
    <name type="scientific">Scylla olivacea</name>
    <name type="common">Orange mud crab</name>
    <name type="synonym">Cancer olivacea</name>
    <dbReference type="NCBI Taxonomy" id="85551"/>
    <lineage>
        <taxon>Eukaryota</taxon>
        <taxon>Metazoa</taxon>
        <taxon>Ecdysozoa</taxon>
        <taxon>Arthropoda</taxon>
        <taxon>Crustacea</taxon>
        <taxon>Multicrustacea</taxon>
        <taxon>Malacostraca</taxon>
        <taxon>Eumalacostraca</taxon>
        <taxon>Eucarida</taxon>
        <taxon>Decapoda</taxon>
        <taxon>Pleocyemata</taxon>
        <taxon>Brachyura</taxon>
        <taxon>Eubrachyura</taxon>
        <taxon>Portunoidea</taxon>
        <taxon>Portunidae</taxon>
        <taxon>Portuninae</taxon>
        <taxon>Scylla</taxon>
    </lineage>
</organism>
<feature type="compositionally biased region" description="Basic and acidic residues" evidence="4">
    <location>
        <begin position="377"/>
        <end position="386"/>
    </location>
</feature>
<evidence type="ECO:0000256" key="1">
    <source>
        <dbReference type="ARBA" id="ARBA00007905"/>
    </source>
</evidence>
<evidence type="ECO:0000259" key="5">
    <source>
        <dbReference type="Pfam" id="PF00248"/>
    </source>
</evidence>
<name>A0A0P4VV60_SCYOL</name>
<protein>
    <recommendedName>
        <fullName evidence="5">NADP-dependent oxidoreductase domain-containing protein</fullName>
    </recommendedName>
</protein>
<accession>A0A0P4VV60</accession>
<keyword evidence="2" id="KW-0521">NADP</keyword>
<comment type="similarity">
    <text evidence="1">Belongs to the aldo/keto reductase family.</text>
</comment>
<dbReference type="SUPFAM" id="SSF51430">
    <property type="entry name" value="NAD(P)-linked oxidoreductase"/>
    <property type="match status" value="1"/>
</dbReference>
<dbReference type="InterPro" id="IPR023210">
    <property type="entry name" value="NADP_OxRdtase_dom"/>
</dbReference>
<dbReference type="EMBL" id="GDRN01093781">
    <property type="protein sequence ID" value="JAI59820.1"/>
    <property type="molecule type" value="Transcribed_RNA"/>
</dbReference>
<feature type="domain" description="NADP-dependent oxidoreductase" evidence="5">
    <location>
        <begin position="162"/>
        <end position="338"/>
    </location>
</feature>
<dbReference type="GO" id="GO:0016616">
    <property type="term" value="F:oxidoreductase activity, acting on the CH-OH group of donors, NAD or NADP as acceptor"/>
    <property type="evidence" value="ECO:0007669"/>
    <property type="project" value="UniProtKB-ARBA"/>
</dbReference>
<dbReference type="InterPro" id="IPR020471">
    <property type="entry name" value="AKR"/>
</dbReference>
<evidence type="ECO:0000313" key="6">
    <source>
        <dbReference type="EMBL" id="JAI59820.1"/>
    </source>
</evidence>
<evidence type="ECO:0000256" key="3">
    <source>
        <dbReference type="ARBA" id="ARBA00023002"/>
    </source>
</evidence>
<dbReference type="Pfam" id="PF00248">
    <property type="entry name" value="Aldo_ket_red"/>
    <property type="match status" value="1"/>
</dbReference>